<dbReference type="Proteomes" id="UP000283786">
    <property type="component" value="Chromosome"/>
</dbReference>
<organism evidence="6 7">
    <name type="scientific">Pseudooceanicola algae</name>
    <dbReference type="NCBI Taxonomy" id="1537215"/>
    <lineage>
        <taxon>Bacteria</taxon>
        <taxon>Pseudomonadati</taxon>
        <taxon>Pseudomonadota</taxon>
        <taxon>Alphaproteobacteria</taxon>
        <taxon>Rhodobacterales</taxon>
        <taxon>Paracoccaceae</taxon>
        <taxon>Pseudooceanicola</taxon>
    </lineage>
</organism>
<evidence type="ECO:0000256" key="2">
    <source>
        <dbReference type="ARBA" id="ARBA00022692"/>
    </source>
</evidence>
<dbReference type="AlphaFoldDB" id="A0A418SJR6"/>
<keyword evidence="3" id="KW-1133">Transmembrane helix</keyword>
<dbReference type="Pfam" id="PF07298">
    <property type="entry name" value="NnrU"/>
    <property type="match status" value="1"/>
</dbReference>
<comment type="subcellular location">
    <subcellularLocation>
        <location evidence="1">Membrane</location>
        <topology evidence="1">Multi-pass membrane protein</topology>
    </subcellularLocation>
</comment>
<gene>
    <name evidence="6" type="ORF">PSAL_019020</name>
</gene>
<keyword evidence="4" id="KW-0472">Membrane</keyword>
<evidence type="ECO:0000256" key="3">
    <source>
        <dbReference type="ARBA" id="ARBA00022989"/>
    </source>
</evidence>
<evidence type="ECO:0000259" key="5">
    <source>
        <dbReference type="Pfam" id="PF07298"/>
    </source>
</evidence>
<sequence>MSKRRKRPSRGPKPLRRAAEAINLRPTHFAKGTEMALIVLGLVLWTWPHLMSEYTPGLRAGLSEKKARPLVAIIALLAIVLMVIGYRGADYIPVYDPPAGARHATYLLMVLAVAAMGLGHSKSRLKRWIRHPMFTGAILWGTAHLLVRGDLASVLLFGGMILWAVAGWVVTNARHPEYSPPTGGSMAGDLRLAVITLVLFVVIVLIHGWLGPQPFQIS</sequence>
<evidence type="ECO:0000313" key="7">
    <source>
        <dbReference type="Proteomes" id="UP000283786"/>
    </source>
</evidence>
<dbReference type="KEGG" id="palw:PSAL_019020"/>
<proteinExistence type="predicted"/>
<name>A0A418SJR6_9RHOB</name>
<dbReference type="OrthoDB" id="5293641at2"/>
<dbReference type="EMBL" id="CP060436">
    <property type="protein sequence ID" value="QPM90663.1"/>
    <property type="molecule type" value="Genomic_DNA"/>
</dbReference>
<reference evidence="6 7" key="1">
    <citation type="submission" date="2020-08" db="EMBL/GenBank/DDBJ databases">
        <title>Genome sequence of Rhodobacteraceae bacterium Lw-13e.</title>
        <authorList>
            <person name="Poehlein A."/>
            <person name="Wolter L."/>
            <person name="Daniel R."/>
            <person name="Brinkhoff T."/>
        </authorList>
    </citation>
    <scope>NUCLEOTIDE SEQUENCE [LARGE SCALE GENOMIC DNA]</scope>
    <source>
        <strain evidence="6 7">Lw-13e</strain>
    </source>
</reference>
<dbReference type="GO" id="GO:0016020">
    <property type="term" value="C:membrane"/>
    <property type="evidence" value="ECO:0007669"/>
    <property type="project" value="UniProtKB-SubCell"/>
</dbReference>
<evidence type="ECO:0000256" key="1">
    <source>
        <dbReference type="ARBA" id="ARBA00004141"/>
    </source>
</evidence>
<keyword evidence="7" id="KW-1185">Reference proteome</keyword>
<feature type="domain" description="NnrU" evidence="5">
    <location>
        <begin position="38"/>
        <end position="212"/>
    </location>
</feature>
<dbReference type="InterPro" id="IPR009915">
    <property type="entry name" value="NnrU_dom"/>
</dbReference>
<evidence type="ECO:0000256" key="4">
    <source>
        <dbReference type="ARBA" id="ARBA00023136"/>
    </source>
</evidence>
<keyword evidence="2" id="KW-0812">Transmembrane</keyword>
<accession>A0A418SJR6</accession>
<protein>
    <recommendedName>
        <fullName evidence="5">NnrU domain-containing protein</fullName>
    </recommendedName>
</protein>
<evidence type="ECO:0000313" key="6">
    <source>
        <dbReference type="EMBL" id="QPM90663.1"/>
    </source>
</evidence>